<organism evidence="3 4">
    <name type="scientific">Trametes coccinea (strain BRFM310)</name>
    <name type="common">Pycnoporus coccineus</name>
    <dbReference type="NCBI Taxonomy" id="1353009"/>
    <lineage>
        <taxon>Eukaryota</taxon>
        <taxon>Fungi</taxon>
        <taxon>Dikarya</taxon>
        <taxon>Basidiomycota</taxon>
        <taxon>Agaricomycotina</taxon>
        <taxon>Agaricomycetes</taxon>
        <taxon>Polyporales</taxon>
        <taxon>Polyporaceae</taxon>
        <taxon>Trametes</taxon>
    </lineage>
</organism>
<dbReference type="STRING" id="1353009.A0A1Y2IRD2"/>
<sequence>MTDETNWKVSLSKEWDVLGPFPIHAREQHFLSPSFPINVSQPMDLNATYPSSYADGGFVGWSKVQSLEDGTLEVSYPETRWEALRATEGWAALQHHSVLRSTITVYPPSSSSDSLAEVIPRLLVNLSQGSFFAIAPISSGDGDDSTVVPEWHAGNIYALERSPPNAVALPTKPSSTFPTTYNILVSGDYEIRLFGDPRHGGSGVPKLSISLTVDIEVPTPSVVLTPSHDILCDFVEGWAFGDALGVGLTSRDGWWTVQNISAASEFQELDILQETRIAPTQTRIVPIKLTQSLPVTAEALKFTLTIVSDETTSRLDVALQVKHRAHWGEVVESSAGAGIKGSYFWGGSTPTAFLATAPYRPNVGQPRPPILALHGAGVDIFASDLWVQAVPRQEHSWSVLPAGRTAWGMDWHGPSANEAWSAVDALSQILDERVQWQEWAVSPKTKVLLMGHSNGGQGAWYIASRFPDRVVGVVPAAGYIKSQAYVPWVQSRSAHYVDPALRAILDSSLTPDDNDLFISNLVDTPVLAIHGGDDDNVPVWHTREAVSVLRSWNPNANVTFREDPGQPHWYPTVFANEQVQAFVSSTLESTSTADNASASRSFTLTVAVPSDSGSLHGWSILSLTAPGRRLGRLTVESQKGAWKVHTRNVRAFSIHIGSLPLDARHNPLEIDGRKLVLADEVWNTNHATLTLEKNVDGQWTPYPEDIARPSPLTGRLANVLNSARPITIVIPTKNPSRELSVALRLAHNLNVYLKVDADIIDDEEAKRNMGNSSFGSGNMIVLGLSNFARTVLNERKTAFGVVDGALSLKGRLLNQPNMAALFLHPHPTHAESLALFIHGTDSSGLERALRVFPIRTGVTVPDWIFLGSQADSVGTGGVEGAGVWGNDWGWNEAMSAF</sequence>
<dbReference type="Proteomes" id="UP000193067">
    <property type="component" value="Unassembled WGS sequence"/>
</dbReference>
<dbReference type="AlphaFoldDB" id="A0A1Y2IRD2"/>
<feature type="domain" description="Peptidase S9 prolyl oligopeptidase catalytic" evidence="2">
    <location>
        <begin position="444"/>
        <end position="573"/>
    </location>
</feature>
<dbReference type="PANTHER" id="PTHR43037:SF4">
    <property type="entry name" value="PEPTIDASE S9 PROLYL OLIGOPEPTIDASE CATALYTIC DOMAIN-CONTAINING PROTEIN"/>
    <property type="match status" value="1"/>
</dbReference>
<gene>
    <name evidence="3" type="ORF">PYCCODRAFT_1495213</name>
</gene>
<dbReference type="InterPro" id="IPR050955">
    <property type="entry name" value="Plant_Biomass_Hydrol_Est"/>
</dbReference>
<keyword evidence="1" id="KW-0732">Signal</keyword>
<dbReference type="Gene3D" id="3.40.50.1820">
    <property type="entry name" value="alpha/beta hydrolase"/>
    <property type="match status" value="1"/>
</dbReference>
<dbReference type="SUPFAM" id="SSF53474">
    <property type="entry name" value="alpha/beta-Hydrolases"/>
    <property type="match status" value="1"/>
</dbReference>
<dbReference type="GO" id="GO:0008236">
    <property type="term" value="F:serine-type peptidase activity"/>
    <property type="evidence" value="ECO:0007669"/>
    <property type="project" value="InterPro"/>
</dbReference>
<accession>A0A1Y2IRD2</accession>
<dbReference type="OrthoDB" id="449091at2759"/>
<name>A0A1Y2IRD2_TRAC3</name>
<dbReference type="EMBL" id="KZ084103">
    <property type="protein sequence ID" value="OSD02781.1"/>
    <property type="molecule type" value="Genomic_DNA"/>
</dbReference>
<reference evidence="3 4" key="1">
    <citation type="journal article" date="2015" name="Biotechnol. Biofuels">
        <title>Enhanced degradation of softwood versus hardwood by the white-rot fungus Pycnoporus coccineus.</title>
        <authorList>
            <person name="Couturier M."/>
            <person name="Navarro D."/>
            <person name="Chevret D."/>
            <person name="Henrissat B."/>
            <person name="Piumi F."/>
            <person name="Ruiz-Duenas F.J."/>
            <person name="Martinez A.T."/>
            <person name="Grigoriev I.V."/>
            <person name="Riley R."/>
            <person name="Lipzen A."/>
            <person name="Berrin J.G."/>
            <person name="Master E.R."/>
            <person name="Rosso M.N."/>
        </authorList>
    </citation>
    <scope>NUCLEOTIDE SEQUENCE [LARGE SCALE GENOMIC DNA]</scope>
    <source>
        <strain evidence="3 4">BRFM310</strain>
    </source>
</reference>
<evidence type="ECO:0000259" key="2">
    <source>
        <dbReference type="Pfam" id="PF00326"/>
    </source>
</evidence>
<dbReference type="Pfam" id="PF00326">
    <property type="entry name" value="Peptidase_S9"/>
    <property type="match status" value="1"/>
</dbReference>
<proteinExistence type="predicted"/>
<protein>
    <recommendedName>
        <fullName evidence="2">Peptidase S9 prolyl oligopeptidase catalytic domain-containing protein</fullName>
    </recommendedName>
</protein>
<dbReference type="InterPro" id="IPR029058">
    <property type="entry name" value="AB_hydrolase_fold"/>
</dbReference>
<evidence type="ECO:0000313" key="4">
    <source>
        <dbReference type="Proteomes" id="UP000193067"/>
    </source>
</evidence>
<dbReference type="InterPro" id="IPR001375">
    <property type="entry name" value="Peptidase_S9_cat"/>
</dbReference>
<evidence type="ECO:0000313" key="3">
    <source>
        <dbReference type="EMBL" id="OSD02781.1"/>
    </source>
</evidence>
<evidence type="ECO:0000256" key="1">
    <source>
        <dbReference type="ARBA" id="ARBA00022729"/>
    </source>
</evidence>
<keyword evidence="4" id="KW-1185">Reference proteome</keyword>
<dbReference type="GO" id="GO:0006508">
    <property type="term" value="P:proteolysis"/>
    <property type="evidence" value="ECO:0007669"/>
    <property type="project" value="InterPro"/>
</dbReference>
<dbReference type="PANTHER" id="PTHR43037">
    <property type="entry name" value="UNNAMED PRODUCT-RELATED"/>
    <property type="match status" value="1"/>
</dbReference>